<feature type="compositionally biased region" description="Basic and acidic residues" evidence="1">
    <location>
        <begin position="1"/>
        <end position="11"/>
    </location>
</feature>
<dbReference type="EMBL" id="BKCJ011881457">
    <property type="protein sequence ID" value="GFD60712.1"/>
    <property type="molecule type" value="Genomic_DNA"/>
</dbReference>
<reference evidence="2" key="1">
    <citation type="journal article" date="2019" name="Sci. Rep.">
        <title>Draft genome of Tanacetum cinerariifolium, the natural source of mosquito coil.</title>
        <authorList>
            <person name="Yamashiro T."/>
            <person name="Shiraishi A."/>
            <person name="Satake H."/>
            <person name="Nakayama K."/>
        </authorList>
    </citation>
    <scope>NUCLEOTIDE SEQUENCE</scope>
</reference>
<feature type="region of interest" description="Disordered" evidence="1">
    <location>
        <begin position="1"/>
        <end position="41"/>
    </location>
</feature>
<comment type="caution">
    <text evidence="2">The sequence shown here is derived from an EMBL/GenBank/DDBJ whole genome shotgun (WGS) entry which is preliminary data.</text>
</comment>
<organism evidence="2">
    <name type="scientific">Tanacetum cinerariifolium</name>
    <name type="common">Dalmatian daisy</name>
    <name type="synonym">Chrysanthemum cinerariifolium</name>
    <dbReference type="NCBI Taxonomy" id="118510"/>
    <lineage>
        <taxon>Eukaryota</taxon>
        <taxon>Viridiplantae</taxon>
        <taxon>Streptophyta</taxon>
        <taxon>Embryophyta</taxon>
        <taxon>Tracheophyta</taxon>
        <taxon>Spermatophyta</taxon>
        <taxon>Magnoliopsida</taxon>
        <taxon>eudicotyledons</taxon>
        <taxon>Gunneridae</taxon>
        <taxon>Pentapetalae</taxon>
        <taxon>asterids</taxon>
        <taxon>campanulids</taxon>
        <taxon>Asterales</taxon>
        <taxon>Asteraceae</taxon>
        <taxon>Asteroideae</taxon>
        <taxon>Anthemideae</taxon>
        <taxon>Anthemidinae</taxon>
        <taxon>Tanacetum</taxon>
    </lineage>
</organism>
<gene>
    <name evidence="2" type="ORF">Tci_932681</name>
</gene>
<dbReference type="AlphaFoldDB" id="A0A699XL26"/>
<accession>A0A699XL26</accession>
<evidence type="ECO:0000313" key="2">
    <source>
        <dbReference type="EMBL" id="GFD60712.1"/>
    </source>
</evidence>
<feature type="non-terminal residue" evidence="2">
    <location>
        <position position="41"/>
    </location>
</feature>
<name>A0A699XL26_TANCI</name>
<proteinExistence type="predicted"/>
<protein>
    <submittedName>
        <fullName evidence="2">Uncharacterized protein</fullName>
    </submittedName>
</protein>
<evidence type="ECO:0000256" key="1">
    <source>
        <dbReference type="SAM" id="MobiDB-lite"/>
    </source>
</evidence>
<feature type="compositionally biased region" description="Acidic residues" evidence="1">
    <location>
        <begin position="12"/>
        <end position="25"/>
    </location>
</feature>
<sequence length="41" mass="4466">MEHEIPNKCDDITNDVDSDQEDGELPDLPAFPATGEFASDS</sequence>